<keyword evidence="1" id="KW-0812">Transmembrane</keyword>
<keyword evidence="1" id="KW-0472">Membrane</keyword>
<evidence type="ECO:0000313" key="3">
    <source>
        <dbReference type="Proteomes" id="UP000294684"/>
    </source>
</evidence>
<evidence type="ECO:0000256" key="1">
    <source>
        <dbReference type="SAM" id="Phobius"/>
    </source>
</evidence>
<name>A0A4R8MUZ9_LEPME</name>
<keyword evidence="3" id="KW-1185">Reference proteome</keyword>
<proteinExistence type="predicted"/>
<accession>A0A4R8MUZ9</accession>
<organism evidence="2 3">
    <name type="scientific">Leptospira meyeri</name>
    <dbReference type="NCBI Taxonomy" id="29508"/>
    <lineage>
        <taxon>Bacteria</taxon>
        <taxon>Pseudomonadati</taxon>
        <taxon>Spirochaetota</taxon>
        <taxon>Spirochaetia</taxon>
        <taxon>Leptospirales</taxon>
        <taxon>Leptospiraceae</taxon>
        <taxon>Leptospira</taxon>
    </lineage>
</organism>
<keyword evidence="1" id="KW-1133">Transmembrane helix</keyword>
<sequence length="238" mass="27673">MGKKKRGLVPTVTKVIFHLIQIQKNKFIRMFFYKLPLLLSCIFISALFPLRDLHSVSIPKENWSLVLYGGIFTTTDLIPIVFRQKTDYKESYISSLGISRPFDYRIRWFDFLWEGNVTKHFGEMHHWEVNGFYIVKIDRMYGSPFSLSLGEGLSLASENPKLENKAKGYSLDGLQKDAIESRALLNYMMVEFSSYLPFERKTELFIRVHHRSGVFGLYCPPDPNCGSNFVSYGFRTSF</sequence>
<feature type="transmembrane region" description="Helical" evidence="1">
    <location>
        <begin position="62"/>
        <end position="82"/>
    </location>
</feature>
<protein>
    <submittedName>
        <fullName evidence="2">Uncharacterized protein</fullName>
    </submittedName>
</protein>
<feature type="transmembrane region" description="Helical" evidence="1">
    <location>
        <begin position="31"/>
        <end position="50"/>
    </location>
</feature>
<dbReference type="AlphaFoldDB" id="A0A4R8MUZ9"/>
<dbReference type="EMBL" id="SORO01000001">
    <property type="protein sequence ID" value="TDY73389.1"/>
    <property type="molecule type" value="Genomic_DNA"/>
</dbReference>
<dbReference type="Proteomes" id="UP000294684">
    <property type="component" value="Unassembled WGS sequence"/>
</dbReference>
<evidence type="ECO:0000313" key="2">
    <source>
        <dbReference type="EMBL" id="TDY73389.1"/>
    </source>
</evidence>
<gene>
    <name evidence="2" type="ORF">CLV96_2422</name>
</gene>
<reference evidence="2 3" key="1">
    <citation type="submission" date="2019-03" db="EMBL/GenBank/DDBJ databases">
        <title>Genomic Encyclopedia of Archaeal and Bacterial Type Strains, Phase II (KMG-II): from individual species to whole genera.</title>
        <authorList>
            <person name="Goeker M."/>
        </authorList>
    </citation>
    <scope>NUCLEOTIDE SEQUENCE [LARGE SCALE GENOMIC DNA]</scope>
    <source>
        <strain evidence="2 3">DSM 21537</strain>
    </source>
</reference>
<comment type="caution">
    <text evidence="2">The sequence shown here is derived from an EMBL/GenBank/DDBJ whole genome shotgun (WGS) entry which is preliminary data.</text>
</comment>